<organism evidence="9 10">
    <name type="scientific">Rhamnella rubrinervis</name>
    <dbReference type="NCBI Taxonomy" id="2594499"/>
    <lineage>
        <taxon>Eukaryota</taxon>
        <taxon>Viridiplantae</taxon>
        <taxon>Streptophyta</taxon>
        <taxon>Embryophyta</taxon>
        <taxon>Tracheophyta</taxon>
        <taxon>Spermatophyta</taxon>
        <taxon>Magnoliopsida</taxon>
        <taxon>eudicotyledons</taxon>
        <taxon>Gunneridae</taxon>
        <taxon>Pentapetalae</taxon>
        <taxon>rosids</taxon>
        <taxon>fabids</taxon>
        <taxon>Rosales</taxon>
        <taxon>Rhamnaceae</taxon>
        <taxon>rhamnoid group</taxon>
        <taxon>Rhamneae</taxon>
        <taxon>Rhamnella</taxon>
    </lineage>
</organism>
<feature type="compositionally biased region" description="Basic and acidic residues" evidence="6">
    <location>
        <begin position="214"/>
        <end position="243"/>
    </location>
</feature>
<evidence type="ECO:0000256" key="2">
    <source>
        <dbReference type="ARBA" id="ARBA00022475"/>
    </source>
</evidence>
<feature type="domain" description="SHSP" evidence="8">
    <location>
        <begin position="24"/>
        <end position="144"/>
    </location>
</feature>
<feature type="region of interest" description="Disordered" evidence="6">
    <location>
        <begin position="214"/>
        <end position="425"/>
    </location>
</feature>
<dbReference type="CDD" id="cd06464">
    <property type="entry name" value="ACD_sHsps-like"/>
    <property type="match status" value="1"/>
</dbReference>
<dbReference type="InterPro" id="IPR002068">
    <property type="entry name" value="A-crystallin/Hsp20_dom"/>
</dbReference>
<dbReference type="GO" id="GO:0034605">
    <property type="term" value="P:cellular response to heat"/>
    <property type="evidence" value="ECO:0007669"/>
    <property type="project" value="TreeGrafter"/>
</dbReference>
<keyword evidence="2" id="KW-1003">Cell membrane</keyword>
<comment type="caution">
    <text evidence="9">The sequence shown here is derived from an EMBL/GenBank/DDBJ whole genome shotgun (WGS) entry which is preliminary data.</text>
</comment>
<protein>
    <recommendedName>
        <fullName evidence="8">SHSP domain-containing protein</fullName>
    </recommendedName>
</protein>
<dbReference type="AlphaFoldDB" id="A0A8K0MH47"/>
<dbReference type="Gene3D" id="2.60.40.790">
    <property type="match status" value="1"/>
</dbReference>
<evidence type="ECO:0000256" key="6">
    <source>
        <dbReference type="SAM" id="MobiDB-lite"/>
    </source>
</evidence>
<reference evidence="9" key="1">
    <citation type="submission" date="2020-03" db="EMBL/GenBank/DDBJ databases">
        <title>A high-quality chromosome-level genome assembly of a woody plant with both climbing and erect habits, Rhamnella rubrinervis.</title>
        <authorList>
            <person name="Lu Z."/>
            <person name="Yang Y."/>
            <person name="Zhu X."/>
            <person name="Sun Y."/>
        </authorList>
    </citation>
    <scope>NUCLEOTIDE SEQUENCE</scope>
    <source>
        <strain evidence="9">BYM</strain>
        <tissue evidence="9">Leaf</tissue>
    </source>
</reference>
<dbReference type="OrthoDB" id="1920188at2759"/>
<keyword evidence="7" id="KW-0812">Transmembrane</keyword>
<dbReference type="Pfam" id="PF00011">
    <property type="entry name" value="HSP20"/>
    <property type="match status" value="1"/>
</dbReference>
<feature type="compositionally biased region" description="Basic and acidic residues" evidence="6">
    <location>
        <begin position="376"/>
        <end position="414"/>
    </location>
</feature>
<feature type="compositionally biased region" description="Basic and acidic residues" evidence="6">
    <location>
        <begin position="254"/>
        <end position="323"/>
    </location>
</feature>
<dbReference type="InterPro" id="IPR008978">
    <property type="entry name" value="HSP20-like_chaperone"/>
</dbReference>
<evidence type="ECO:0000256" key="7">
    <source>
        <dbReference type="SAM" id="Phobius"/>
    </source>
</evidence>
<evidence type="ECO:0000313" key="9">
    <source>
        <dbReference type="EMBL" id="KAF3445505.1"/>
    </source>
</evidence>
<keyword evidence="3" id="KW-0611">Plant defense</keyword>
<comment type="similarity">
    <text evidence="4 5">Belongs to the small heat shock protein (HSP20) family.</text>
</comment>
<sequence length="457" mass="51473">MELELGLKITKTRNDLTSTIANFELAKDASGPVFISKETEAMFILTAHLKGFRRESIRIKINEDGTQMSISGEKPVQDMVMLGWTMQKQEVELRGFIKVFQIPSGVILDRIKAKFKDEESILTISMPKSVKGISGDGIVEVKEEEVSKERPKDITQIATTVDHQDLDRVLSKKETGANDQAPDEKGEETKDPKVERIPEMTKTVAYEEFLEKEATLIPGKSEEENMEKKDEPNEVDDAGKLETLRNATDEVSEREETPETEDHTAEKATPKVDTEAAIEEPKKEDQPEREMDGTQLTKEHEREEISEMKEQMQKQTSNDKVECETPQDLENQEANKTLQADHDDHLPKQVGEITKEEVQLGVKETGTISEADQTQEAEKSEAKHEEGKEVSETNDSSERGKKKDEVSEGTTRVKEMKKKKPGGSRRLQLCAPCAIAGSALLASLAFIVIHWIRARRR</sequence>
<feature type="transmembrane region" description="Helical" evidence="7">
    <location>
        <begin position="434"/>
        <end position="452"/>
    </location>
</feature>
<dbReference type="GO" id="GO:0005886">
    <property type="term" value="C:plasma membrane"/>
    <property type="evidence" value="ECO:0007669"/>
    <property type="project" value="UniProtKB-SubCell"/>
</dbReference>
<dbReference type="PROSITE" id="PS01031">
    <property type="entry name" value="SHSP"/>
    <property type="match status" value="1"/>
</dbReference>
<evidence type="ECO:0000256" key="1">
    <source>
        <dbReference type="ARBA" id="ARBA00004162"/>
    </source>
</evidence>
<evidence type="ECO:0000259" key="8">
    <source>
        <dbReference type="PROSITE" id="PS01031"/>
    </source>
</evidence>
<dbReference type="GO" id="GO:0006952">
    <property type="term" value="P:defense response"/>
    <property type="evidence" value="ECO:0007669"/>
    <property type="project" value="UniProtKB-KW"/>
</dbReference>
<dbReference type="Proteomes" id="UP000796880">
    <property type="component" value="Unassembled WGS sequence"/>
</dbReference>
<dbReference type="PANTHER" id="PTHR43670">
    <property type="entry name" value="HEAT SHOCK PROTEIN 26"/>
    <property type="match status" value="1"/>
</dbReference>
<keyword evidence="7" id="KW-1133">Transmembrane helix</keyword>
<gene>
    <name evidence="9" type="ORF">FNV43_RR10681</name>
</gene>
<evidence type="ECO:0000256" key="3">
    <source>
        <dbReference type="ARBA" id="ARBA00022821"/>
    </source>
</evidence>
<keyword evidence="7" id="KW-0472">Membrane</keyword>
<dbReference type="EMBL" id="VOIH02000005">
    <property type="protein sequence ID" value="KAF3445505.1"/>
    <property type="molecule type" value="Genomic_DNA"/>
</dbReference>
<accession>A0A8K0MH47</accession>
<evidence type="ECO:0000256" key="4">
    <source>
        <dbReference type="PROSITE-ProRule" id="PRU00285"/>
    </source>
</evidence>
<name>A0A8K0MH47_9ROSA</name>
<feature type="compositionally biased region" description="Basic and acidic residues" evidence="6">
    <location>
        <begin position="339"/>
        <end position="358"/>
    </location>
</feature>
<proteinExistence type="inferred from homology"/>
<keyword evidence="10" id="KW-1185">Reference proteome</keyword>
<dbReference type="PANTHER" id="PTHR43670:SF34">
    <property type="entry name" value="HSP20-LIKE CHAPERONES SUPERFAMILY PROTEIN"/>
    <property type="match status" value="1"/>
</dbReference>
<feature type="region of interest" description="Disordered" evidence="6">
    <location>
        <begin position="165"/>
        <end position="196"/>
    </location>
</feature>
<evidence type="ECO:0000313" key="10">
    <source>
        <dbReference type="Proteomes" id="UP000796880"/>
    </source>
</evidence>
<dbReference type="SUPFAM" id="SSF49764">
    <property type="entry name" value="HSP20-like chaperones"/>
    <property type="match status" value="1"/>
</dbReference>
<comment type="subcellular location">
    <subcellularLocation>
        <location evidence="1">Cell membrane</location>
        <topology evidence="1">Single-pass membrane protein</topology>
    </subcellularLocation>
</comment>
<evidence type="ECO:0000256" key="5">
    <source>
        <dbReference type="RuleBase" id="RU003616"/>
    </source>
</evidence>